<evidence type="ECO:0000256" key="1">
    <source>
        <dbReference type="SAM" id="MobiDB-lite"/>
    </source>
</evidence>
<sequence>MPARAGTPAGPSPVDASAPPASADVVVVGAGLAGLACARELMGSGLDVLVLEADDEVGGRVRTDDVDGVLVDRGFQLLNPTYPALPRVVDVDALRLQPLGAGVVVARGEPVVRTLLADPVRRPDALPGMLRSGLLPAGDLLGLVRLVARAVLTPVPRLERAPDVGWHAAFDAAGLTGPLRRQVVEPFLTGTLADADGTTSRRYVDLLLRSFVAAGLLGSPGLPVGGMQAFSDAVAAPLPAGSVRTGARVRATTRGPDGWQVSGDHADGPFQVRARTLVLAGAAPATGALLGRPTPPDRVLTTVWHVSEEPLGTGRRGRYLHVSGDGSHRRRHGLVNTVVVSRSAPGYLPPRLDGRADLVATTVLGTLGERAGERPAAVLASVRDQAARVLGTSPRLLGHEVAVHEVVDALPRRDLPLRTRRPVDLGDGLVVVGDHRDTPSIQGALVSGRRGAGAVLAHLGLRPAGSAETGSDGTYGGSSTADSSSSPRGTAPTGGTTPTHPEATRAR</sequence>
<dbReference type="EMBL" id="JBHRWW010000003">
    <property type="protein sequence ID" value="MFC3688097.1"/>
    <property type="molecule type" value="Genomic_DNA"/>
</dbReference>
<dbReference type="PANTHER" id="PTHR42841">
    <property type="entry name" value="AMINE OXIDASE"/>
    <property type="match status" value="1"/>
</dbReference>
<feature type="domain" description="Amine oxidase" evidence="2">
    <location>
        <begin position="32"/>
        <end position="456"/>
    </location>
</feature>
<keyword evidence="4" id="KW-1185">Reference proteome</keyword>
<protein>
    <submittedName>
        <fullName evidence="3">Flavin monoamine oxidase family protein</fullName>
    </submittedName>
</protein>
<evidence type="ECO:0000313" key="4">
    <source>
        <dbReference type="Proteomes" id="UP001595685"/>
    </source>
</evidence>
<dbReference type="RefSeq" id="WP_340295724.1">
    <property type="nucleotide sequence ID" value="NZ_JBBEOI010000289.1"/>
</dbReference>
<dbReference type="Pfam" id="PF01593">
    <property type="entry name" value="Amino_oxidase"/>
    <property type="match status" value="1"/>
</dbReference>
<evidence type="ECO:0000259" key="2">
    <source>
        <dbReference type="Pfam" id="PF01593"/>
    </source>
</evidence>
<dbReference type="SUPFAM" id="SSF51905">
    <property type="entry name" value="FAD/NAD(P)-binding domain"/>
    <property type="match status" value="1"/>
</dbReference>
<comment type="caution">
    <text evidence="3">The sequence shown here is derived from an EMBL/GenBank/DDBJ whole genome shotgun (WGS) entry which is preliminary data.</text>
</comment>
<name>A0ABV7WF85_9MICO</name>
<proteinExistence type="predicted"/>
<gene>
    <name evidence="3" type="ORF">ACFOLH_07060</name>
</gene>
<evidence type="ECO:0000313" key="3">
    <source>
        <dbReference type="EMBL" id="MFC3688097.1"/>
    </source>
</evidence>
<organism evidence="3 4">
    <name type="scientific">Aquipuribacter hungaricus</name>
    <dbReference type="NCBI Taxonomy" id="545624"/>
    <lineage>
        <taxon>Bacteria</taxon>
        <taxon>Bacillati</taxon>
        <taxon>Actinomycetota</taxon>
        <taxon>Actinomycetes</taxon>
        <taxon>Micrococcales</taxon>
        <taxon>Intrasporangiaceae</taxon>
        <taxon>Aquipuribacter</taxon>
    </lineage>
</organism>
<feature type="region of interest" description="Disordered" evidence="1">
    <location>
        <begin position="463"/>
        <end position="507"/>
    </location>
</feature>
<accession>A0ABV7WF85</accession>
<dbReference type="Proteomes" id="UP001595685">
    <property type="component" value="Unassembled WGS sequence"/>
</dbReference>
<reference evidence="4" key="1">
    <citation type="journal article" date="2019" name="Int. J. Syst. Evol. Microbiol.">
        <title>The Global Catalogue of Microorganisms (GCM) 10K type strain sequencing project: providing services to taxonomists for standard genome sequencing and annotation.</title>
        <authorList>
            <consortium name="The Broad Institute Genomics Platform"/>
            <consortium name="The Broad Institute Genome Sequencing Center for Infectious Disease"/>
            <person name="Wu L."/>
            <person name="Ma J."/>
        </authorList>
    </citation>
    <scope>NUCLEOTIDE SEQUENCE [LARGE SCALE GENOMIC DNA]</scope>
    <source>
        <strain evidence="4">NCAIM B.02333</strain>
    </source>
</reference>
<dbReference type="InterPro" id="IPR002937">
    <property type="entry name" value="Amino_oxidase"/>
</dbReference>
<feature type="compositionally biased region" description="Low complexity" evidence="1">
    <location>
        <begin position="469"/>
        <end position="501"/>
    </location>
</feature>
<dbReference type="InterPro" id="IPR036188">
    <property type="entry name" value="FAD/NAD-bd_sf"/>
</dbReference>
<dbReference type="Gene3D" id="3.50.50.60">
    <property type="entry name" value="FAD/NAD(P)-binding domain"/>
    <property type="match status" value="1"/>
</dbReference>